<proteinExistence type="predicted"/>
<dbReference type="AlphaFoldDB" id="A0A0G4NZ58"/>
<evidence type="ECO:0000256" key="1">
    <source>
        <dbReference type="SAM" id="Phobius"/>
    </source>
</evidence>
<protein>
    <submittedName>
        <fullName evidence="2">Str. FM013</fullName>
    </submittedName>
</protein>
<accession>A0A0G4NZ58</accession>
<gene>
    <name evidence="2" type="ORF">PCAMFM013_S003g000141</name>
</gene>
<keyword evidence="1" id="KW-0812">Transmembrane</keyword>
<feature type="transmembrane region" description="Helical" evidence="1">
    <location>
        <begin position="12"/>
        <end position="31"/>
    </location>
</feature>
<keyword evidence="1" id="KW-0472">Membrane</keyword>
<name>A0A0G4NZ58_PENC3</name>
<dbReference type="EMBL" id="HG793136">
    <property type="protein sequence ID" value="CRL19350.1"/>
    <property type="molecule type" value="Genomic_DNA"/>
</dbReference>
<organism evidence="2 3">
    <name type="scientific">Penicillium camemberti (strain FM 013)</name>
    <dbReference type="NCBI Taxonomy" id="1429867"/>
    <lineage>
        <taxon>Eukaryota</taxon>
        <taxon>Fungi</taxon>
        <taxon>Dikarya</taxon>
        <taxon>Ascomycota</taxon>
        <taxon>Pezizomycotina</taxon>
        <taxon>Eurotiomycetes</taxon>
        <taxon>Eurotiomycetidae</taxon>
        <taxon>Eurotiales</taxon>
        <taxon>Aspergillaceae</taxon>
        <taxon>Penicillium</taxon>
    </lineage>
</organism>
<evidence type="ECO:0000313" key="2">
    <source>
        <dbReference type="EMBL" id="CRL19350.1"/>
    </source>
</evidence>
<sequence>MQMADDLLDDSYGAFFLFSFFFPLVDASLCLKASLHALQPDDSRYAPSTHNVTEEPCDTTLFHSQSVIENPDSINIAGGGHSSCFMLKMAELDLLFGQANIGQHGN</sequence>
<keyword evidence="3" id="KW-1185">Reference proteome</keyword>
<reference evidence="2 3" key="1">
    <citation type="journal article" date="2014" name="Nat. Commun.">
        <title>Multiple recent horizontal transfers of a large genomic region in cheese making fungi.</title>
        <authorList>
            <person name="Cheeseman K."/>
            <person name="Ropars J."/>
            <person name="Renault P."/>
            <person name="Dupont J."/>
            <person name="Gouzy J."/>
            <person name="Branca A."/>
            <person name="Abraham A.L."/>
            <person name="Ceppi M."/>
            <person name="Conseiller E."/>
            <person name="Debuchy R."/>
            <person name="Malagnac F."/>
            <person name="Goarin A."/>
            <person name="Silar P."/>
            <person name="Lacoste S."/>
            <person name="Sallet E."/>
            <person name="Bensimon A."/>
            <person name="Giraud T."/>
            <person name="Brygoo Y."/>
        </authorList>
    </citation>
    <scope>NUCLEOTIDE SEQUENCE [LARGE SCALE GENOMIC DNA]</scope>
    <source>
        <strain evidence="3">FM 013</strain>
    </source>
</reference>
<evidence type="ECO:0000313" key="3">
    <source>
        <dbReference type="Proteomes" id="UP000053732"/>
    </source>
</evidence>
<keyword evidence="1" id="KW-1133">Transmembrane helix</keyword>
<dbReference type="Proteomes" id="UP000053732">
    <property type="component" value="Unassembled WGS sequence"/>
</dbReference>